<feature type="domain" description="RNA polymerase sigma-70 region 2" evidence="6">
    <location>
        <begin position="24"/>
        <end position="86"/>
    </location>
</feature>
<evidence type="ECO:0000313" key="8">
    <source>
        <dbReference type="EMBL" id="CBL33366.1"/>
    </source>
</evidence>
<dbReference type="GO" id="GO:0006352">
    <property type="term" value="P:DNA-templated transcription initiation"/>
    <property type="evidence" value="ECO:0007669"/>
    <property type="project" value="InterPro"/>
</dbReference>
<feature type="domain" description="RNA polymerase sigma factor 70 region 4 type 2" evidence="7">
    <location>
        <begin position="131"/>
        <end position="172"/>
    </location>
</feature>
<reference evidence="8 9" key="1">
    <citation type="submission" date="2010-03" db="EMBL/GenBank/DDBJ databases">
        <title>The genome sequence of Eubacterium siraeum V10Sc8a.</title>
        <authorList>
            <consortium name="metaHIT consortium -- http://www.metahit.eu/"/>
            <person name="Pajon A."/>
            <person name="Turner K."/>
            <person name="Parkhill J."/>
            <person name="Duncan S."/>
            <person name="Flint H."/>
        </authorList>
    </citation>
    <scope>NUCLEOTIDE SEQUENCE [LARGE SCALE GENOMIC DNA]</scope>
    <source>
        <strain evidence="8 9">V10Sc8a</strain>
    </source>
</reference>
<sequence>MIETKKRCNMETNETLKLLDDKNLLDKIYHFSYHRCNTSFEAEDLCSDIVLAVISAIHKQKRIDNFYAFVWTVARRVYADYCEKRNSERQVFSIENSDLMLASKENEIEEFVEEVAEQEQISRIFKEIAFLSKAYREVMVMFYIDGLKVKEIATRLNINETTVKQRLFSARNTVRKEVKTMSERTYVLKPIKLAISGTGNPCGNDPRSKTERMFSQNLIYLCKDKPKSAKELSEELCVPMPYIEEELEIQCHGENGKYGMLRKLENGKYAVNIHLVDYDEYNQANKIYEKHLPEFCEVIKNTLKQNGEKILSFPYLSEQKDLRFIMWSLISRTVWDFEKRINKVLADKYFADIVPVNRPFSCVAVAFTDEQYPEFDFYGSEDIDATSIGGYKSVFVSNICGKRIDKHFHCGHNLSHDPKLLMVLRTIGGIAIDDLSESEKEIAAKALECGYLRKNGNVIEPKIIVIDRKNDMDFYNLSFDFNNDMGTVIEQIAAELSVFIKAHIPEHLMNEYQIYTQLIAGVRILAKTIEECINENLLVEPENKVDAEGVLMIVER</sequence>
<dbReference type="Pfam" id="PF04542">
    <property type="entry name" value="Sigma70_r2"/>
    <property type="match status" value="1"/>
</dbReference>
<dbReference type="HOGENOM" id="CLU_489793_0_0_9"/>
<organism evidence="8 9">
    <name type="scientific">[Eubacterium] siraeum V10Sc8a</name>
    <dbReference type="NCBI Taxonomy" id="717961"/>
    <lineage>
        <taxon>Bacteria</taxon>
        <taxon>Bacillati</taxon>
        <taxon>Bacillota</taxon>
        <taxon>Clostridia</taxon>
        <taxon>Eubacteriales</taxon>
        <taxon>Oscillospiraceae</taxon>
        <taxon>Oscillospiraceae incertae sedis</taxon>
    </lineage>
</organism>
<keyword evidence="5" id="KW-0175">Coiled coil</keyword>
<dbReference type="GO" id="GO:0003677">
    <property type="term" value="F:DNA binding"/>
    <property type="evidence" value="ECO:0007669"/>
    <property type="project" value="InterPro"/>
</dbReference>
<dbReference type="InterPro" id="IPR013324">
    <property type="entry name" value="RNA_pol_sigma_r3/r4-like"/>
</dbReference>
<evidence type="ECO:0000256" key="1">
    <source>
        <dbReference type="ARBA" id="ARBA00010641"/>
    </source>
</evidence>
<dbReference type="CDD" id="cd06171">
    <property type="entry name" value="Sigma70_r4"/>
    <property type="match status" value="1"/>
</dbReference>
<dbReference type="PANTHER" id="PTHR43133:SF51">
    <property type="entry name" value="RNA POLYMERASE SIGMA FACTOR"/>
    <property type="match status" value="1"/>
</dbReference>
<dbReference type="PANTHER" id="PTHR43133">
    <property type="entry name" value="RNA POLYMERASE ECF-TYPE SIGMA FACTO"/>
    <property type="match status" value="1"/>
</dbReference>
<gene>
    <name evidence="8" type="ORF">ES1_01710</name>
</gene>
<protein>
    <submittedName>
        <fullName evidence="8">RNA polymerase sigma factor, sigma-70 family</fullName>
    </submittedName>
</protein>
<dbReference type="InterPro" id="IPR007627">
    <property type="entry name" value="RNA_pol_sigma70_r2"/>
</dbReference>
<accession>D4MHY3</accession>
<evidence type="ECO:0000256" key="3">
    <source>
        <dbReference type="ARBA" id="ARBA00023082"/>
    </source>
</evidence>
<dbReference type="InterPro" id="IPR014284">
    <property type="entry name" value="RNA_pol_sigma-70_dom"/>
</dbReference>
<evidence type="ECO:0000256" key="2">
    <source>
        <dbReference type="ARBA" id="ARBA00023015"/>
    </source>
</evidence>
<dbReference type="SUPFAM" id="SSF88946">
    <property type="entry name" value="Sigma2 domain of RNA polymerase sigma factors"/>
    <property type="match status" value="1"/>
</dbReference>
<feature type="coiled-coil region" evidence="5">
    <location>
        <begin position="94"/>
        <end position="121"/>
    </location>
</feature>
<dbReference type="SUPFAM" id="SSF88659">
    <property type="entry name" value="Sigma3 and sigma4 domains of RNA polymerase sigma factors"/>
    <property type="match status" value="1"/>
</dbReference>
<dbReference type="BioCyc" id="ESIR717961:G136L-132-MONOMER"/>
<dbReference type="KEGG" id="esr:ES1_01710"/>
<dbReference type="GO" id="GO:0016987">
    <property type="term" value="F:sigma factor activity"/>
    <property type="evidence" value="ECO:0007669"/>
    <property type="project" value="UniProtKB-KW"/>
</dbReference>
<evidence type="ECO:0000256" key="4">
    <source>
        <dbReference type="ARBA" id="ARBA00023163"/>
    </source>
</evidence>
<dbReference type="InterPro" id="IPR013325">
    <property type="entry name" value="RNA_pol_sigma_r2"/>
</dbReference>
<evidence type="ECO:0000259" key="6">
    <source>
        <dbReference type="Pfam" id="PF04542"/>
    </source>
</evidence>
<dbReference type="Proteomes" id="UP000007050">
    <property type="component" value="Chromosome"/>
</dbReference>
<evidence type="ECO:0000256" key="5">
    <source>
        <dbReference type="SAM" id="Coils"/>
    </source>
</evidence>
<dbReference type="Gene3D" id="1.10.1740.10">
    <property type="match status" value="1"/>
</dbReference>
<evidence type="ECO:0000259" key="7">
    <source>
        <dbReference type="Pfam" id="PF08281"/>
    </source>
</evidence>
<dbReference type="AlphaFoldDB" id="D4MHY3"/>
<keyword evidence="2" id="KW-0805">Transcription regulation</keyword>
<dbReference type="EMBL" id="FP929059">
    <property type="protein sequence ID" value="CBL33366.1"/>
    <property type="molecule type" value="Genomic_DNA"/>
</dbReference>
<dbReference type="NCBIfam" id="TIGR02937">
    <property type="entry name" value="sigma70-ECF"/>
    <property type="match status" value="1"/>
</dbReference>
<dbReference type="PATRIC" id="fig|717961.3.peg.1873"/>
<dbReference type="Pfam" id="PF08281">
    <property type="entry name" value="Sigma70_r4_2"/>
    <property type="match status" value="1"/>
</dbReference>
<evidence type="ECO:0000313" key="9">
    <source>
        <dbReference type="Proteomes" id="UP000007050"/>
    </source>
</evidence>
<name>D4MHY3_9FIRM</name>
<comment type="similarity">
    <text evidence="1">Belongs to the sigma-70 factor family. ECF subfamily.</text>
</comment>
<dbReference type="InterPro" id="IPR013249">
    <property type="entry name" value="RNA_pol_sigma70_r4_t2"/>
</dbReference>
<keyword evidence="3" id="KW-0731">Sigma factor</keyword>
<proteinExistence type="inferred from homology"/>
<dbReference type="Gene3D" id="1.10.10.10">
    <property type="entry name" value="Winged helix-like DNA-binding domain superfamily/Winged helix DNA-binding domain"/>
    <property type="match status" value="1"/>
</dbReference>
<dbReference type="InterPro" id="IPR036388">
    <property type="entry name" value="WH-like_DNA-bd_sf"/>
</dbReference>
<reference evidence="8 9" key="2">
    <citation type="submission" date="2010-03" db="EMBL/GenBank/DDBJ databases">
        <authorList>
            <person name="Pajon A."/>
        </authorList>
    </citation>
    <scope>NUCLEOTIDE SEQUENCE [LARGE SCALE GENOMIC DNA]</scope>
    <source>
        <strain evidence="8 9">V10Sc8a</strain>
    </source>
</reference>
<dbReference type="InterPro" id="IPR039425">
    <property type="entry name" value="RNA_pol_sigma-70-like"/>
</dbReference>
<keyword evidence="4" id="KW-0804">Transcription</keyword>